<evidence type="ECO:0000313" key="8">
    <source>
        <dbReference type="Proteomes" id="UP000216454"/>
    </source>
</evidence>
<evidence type="ECO:0000256" key="2">
    <source>
        <dbReference type="ARBA" id="ARBA00022692"/>
    </source>
</evidence>
<dbReference type="PANTHER" id="PTHR35529">
    <property type="entry name" value="MANGANESE EFFLUX PUMP MNTP-RELATED"/>
    <property type="match status" value="1"/>
</dbReference>
<proteinExistence type="predicted"/>
<feature type="region of interest" description="Disordered" evidence="5">
    <location>
        <begin position="96"/>
        <end position="119"/>
    </location>
</feature>
<gene>
    <name evidence="7" type="ORF">PSSU_1604</name>
</gene>
<dbReference type="Pfam" id="PF02659">
    <property type="entry name" value="Mntp"/>
    <property type="match status" value="1"/>
</dbReference>
<feature type="transmembrane region" description="Helical" evidence="6">
    <location>
        <begin position="162"/>
        <end position="183"/>
    </location>
</feature>
<feature type="compositionally biased region" description="Basic and acidic residues" evidence="5">
    <location>
        <begin position="109"/>
        <end position="119"/>
    </location>
</feature>
<evidence type="ECO:0000256" key="5">
    <source>
        <dbReference type="SAM" id="MobiDB-lite"/>
    </source>
</evidence>
<evidence type="ECO:0008006" key="9">
    <source>
        <dbReference type="Google" id="ProtNLM"/>
    </source>
</evidence>
<name>A0A261EQH9_9BIFI</name>
<dbReference type="InterPro" id="IPR003810">
    <property type="entry name" value="Mntp/YtaF"/>
</dbReference>
<evidence type="ECO:0000256" key="6">
    <source>
        <dbReference type="SAM" id="Phobius"/>
    </source>
</evidence>
<protein>
    <recommendedName>
        <fullName evidence="9">Manganese efflux pump MntP</fullName>
    </recommendedName>
</protein>
<evidence type="ECO:0000313" key="7">
    <source>
        <dbReference type="EMBL" id="OZG49109.1"/>
    </source>
</evidence>
<dbReference type="EMBL" id="MWWQ01000017">
    <property type="protein sequence ID" value="OZG49109.1"/>
    <property type="molecule type" value="Genomic_DNA"/>
</dbReference>
<accession>A0A261EQH9</accession>
<keyword evidence="8" id="KW-1185">Reference proteome</keyword>
<feature type="transmembrane region" description="Helical" evidence="6">
    <location>
        <begin position="39"/>
        <end position="60"/>
    </location>
</feature>
<evidence type="ECO:0000256" key="1">
    <source>
        <dbReference type="ARBA" id="ARBA00022475"/>
    </source>
</evidence>
<dbReference type="PANTHER" id="PTHR35529:SF1">
    <property type="entry name" value="MANGANESE EFFLUX PUMP MNTP-RELATED"/>
    <property type="match status" value="1"/>
</dbReference>
<dbReference type="AlphaFoldDB" id="A0A261EQH9"/>
<keyword evidence="1" id="KW-1003">Cell membrane</keyword>
<dbReference type="RefSeq" id="WP_094691916.1">
    <property type="nucleotide sequence ID" value="NZ_MWWQ01000017.1"/>
</dbReference>
<sequence length="214" mass="22485">MAGILDPFVWLLAVSVSMDTFALSLSLGLRAGVVPARGYVRTIVSFAGIQTLFLWLGALIGGVASKFVTGTSWIVCLLLVAIGGWMIHEALEDEDDEEVEEDLDAEEKELEREDEAQSKPETETALRLRSAFAWKLLLTLGVAESIDAIGVGASLGLSNAPLATNVGVVFFMTALACVLGLSLGGTLGERWKKGAGIAGGIILIALGIKQVVLG</sequence>
<dbReference type="SUPFAM" id="SSF103473">
    <property type="entry name" value="MFS general substrate transporter"/>
    <property type="match status" value="1"/>
</dbReference>
<organism evidence="7 8">
    <name type="scientific">Pseudoscardovia suis</name>
    <dbReference type="NCBI Taxonomy" id="987063"/>
    <lineage>
        <taxon>Bacteria</taxon>
        <taxon>Bacillati</taxon>
        <taxon>Actinomycetota</taxon>
        <taxon>Actinomycetes</taxon>
        <taxon>Bifidobacteriales</taxon>
        <taxon>Bifidobacteriaceae</taxon>
        <taxon>Pseudoscardovia</taxon>
    </lineage>
</organism>
<feature type="transmembrane region" description="Helical" evidence="6">
    <location>
        <begin position="195"/>
        <end position="213"/>
    </location>
</feature>
<evidence type="ECO:0000256" key="3">
    <source>
        <dbReference type="ARBA" id="ARBA00022989"/>
    </source>
</evidence>
<dbReference type="Proteomes" id="UP000216454">
    <property type="component" value="Unassembled WGS sequence"/>
</dbReference>
<comment type="caution">
    <text evidence="7">The sequence shown here is derived from an EMBL/GenBank/DDBJ whole genome shotgun (WGS) entry which is preliminary data.</text>
</comment>
<reference evidence="7 8" key="1">
    <citation type="journal article" date="2017" name="BMC Genomics">
        <title>Comparative genomic and phylogenomic analyses of the Bifidobacteriaceae family.</title>
        <authorList>
            <person name="Lugli G.A."/>
            <person name="Milani C."/>
            <person name="Turroni F."/>
            <person name="Duranti S."/>
            <person name="Mancabelli L."/>
            <person name="Mangifesta M."/>
            <person name="Ferrario C."/>
            <person name="Modesto M."/>
            <person name="Mattarelli P."/>
            <person name="Jiri K."/>
            <person name="van Sinderen D."/>
            <person name="Ventura M."/>
        </authorList>
    </citation>
    <scope>NUCLEOTIDE SEQUENCE [LARGE SCALE GENOMIC DNA]</scope>
    <source>
        <strain evidence="7 8">DSM 24744</strain>
    </source>
</reference>
<dbReference type="InterPro" id="IPR036259">
    <property type="entry name" value="MFS_trans_sf"/>
</dbReference>
<feature type="transmembrane region" description="Helical" evidence="6">
    <location>
        <begin position="67"/>
        <end position="87"/>
    </location>
</feature>
<keyword evidence="4 6" id="KW-0472">Membrane</keyword>
<keyword evidence="3 6" id="KW-1133">Transmembrane helix</keyword>
<evidence type="ECO:0000256" key="4">
    <source>
        <dbReference type="ARBA" id="ARBA00023136"/>
    </source>
</evidence>
<dbReference type="OrthoDB" id="9811590at2"/>
<feature type="transmembrane region" description="Helical" evidence="6">
    <location>
        <begin position="7"/>
        <end position="27"/>
    </location>
</feature>
<feature type="compositionally biased region" description="Acidic residues" evidence="5">
    <location>
        <begin position="96"/>
        <end position="108"/>
    </location>
</feature>
<keyword evidence="2 6" id="KW-0812">Transmembrane</keyword>